<dbReference type="STRING" id="754477.Q7C_1296"/>
<evidence type="ECO:0000256" key="9">
    <source>
        <dbReference type="RuleBase" id="RU362028"/>
    </source>
</evidence>
<dbReference type="Pfam" id="PF00849">
    <property type="entry name" value="PseudoU_synth_2"/>
    <property type="match status" value="1"/>
</dbReference>
<evidence type="ECO:0000256" key="4">
    <source>
        <dbReference type="ARBA" id="ARBA00022552"/>
    </source>
</evidence>
<dbReference type="PATRIC" id="fig|754477.3.peg.1277"/>
<dbReference type="NCBIfam" id="TIGR00005">
    <property type="entry name" value="rluA_subfam"/>
    <property type="match status" value="1"/>
</dbReference>
<evidence type="ECO:0000256" key="3">
    <source>
        <dbReference type="ARBA" id="ARBA00010876"/>
    </source>
</evidence>
<dbReference type="GO" id="GO:0000455">
    <property type="term" value="P:enzyme-directed rRNA pseudouridine synthesis"/>
    <property type="evidence" value="ECO:0007669"/>
    <property type="project" value="TreeGrafter"/>
</dbReference>
<name>I1YHQ3_METFJ</name>
<keyword evidence="12" id="KW-1185">Reference proteome</keyword>
<proteinExistence type="inferred from homology"/>
<dbReference type="EC" id="5.4.99.-" evidence="9"/>
<evidence type="ECO:0000256" key="1">
    <source>
        <dbReference type="ARBA" id="ARBA00000381"/>
    </source>
</evidence>
<dbReference type="GO" id="GO:0003723">
    <property type="term" value="F:RNA binding"/>
    <property type="evidence" value="ECO:0007669"/>
    <property type="project" value="UniProtKB-KW"/>
</dbReference>
<feature type="active site" evidence="7">
    <location>
        <position position="185"/>
    </location>
</feature>
<comment type="catalytic activity">
    <reaction evidence="1">
        <text>uridine(955/2504/2580) in 23S rRNA = pseudouridine(955/2504/2580) in 23S rRNA</text>
        <dbReference type="Rhea" id="RHEA:42528"/>
        <dbReference type="Rhea" id="RHEA-COMP:10099"/>
        <dbReference type="Rhea" id="RHEA-COMP:10100"/>
        <dbReference type="ChEBI" id="CHEBI:65314"/>
        <dbReference type="ChEBI" id="CHEBI:65315"/>
        <dbReference type="EC" id="5.4.99.24"/>
    </reaction>
</comment>
<dbReference type="AlphaFoldDB" id="I1YHQ3"/>
<dbReference type="PROSITE" id="PS50889">
    <property type="entry name" value="S4"/>
    <property type="match status" value="1"/>
</dbReference>
<dbReference type="SUPFAM" id="SSF55174">
    <property type="entry name" value="Alpha-L RNA-binding motif"/>
    <property type="match status" value="1"/>
</dbReference>
<keyword evidence="4" id="KW-0698">rRNA processing</keyword>
<dbReference type="InterPro" id="IPR006145">
    <property type="entry name" value="PsdUridine_synth_RsuA/RluA"/>
</dbReference>
<dbReference type="Gene3D" id="3.30.2350.10">
    <property type="entry name" value="Pseudouridine synthase"/>
    <property type="match status" value="1"/>
</dbReference>
<dbReference type="CDD" id="cd02869">
    <property type="entry name" value="PseudoU_synth_RluA_like"/>
    <property type="match status" value="1"/>
</dbReference>
<dbReference type="NCBIfam" id="NF008249">
    <property type="entry name" value="PRK11025.1"/>
    <property type="match status" value="1"/>
</dbReference>
<dbReference type="Gene3D" id="3.10.290.10">
    <property type="entry name" value="RNA-binding S4 domain"/>
    <property type="match status" value="1"/>
</dbReference>
<evidence type="ECO:0000313" key="12">
    <source>
        <dbReference type="Proteomes" id="UP000009145"/>
    </source>
</evidence>
<keyword evidence="5 8" id="KW-0694">RNA-binding</keyword>
<sequence length="360" mass="40977">MLYSGLHSEKKVYFIYFQDRPIVEYISRRRCQQAIHTIQTMSNPPQKSSGVQFIRIRHEQAGQRIDNFLITLEKGVPKSRIYRALRKGEVRVNKGRIKPTYKLQADDEVRIPPLRVTEKPVIHVSDSLAQTLKQQILYEDAHLLAINKPSGLAVHAGTDIQTGVIEALKTLHPDTLFLELVHRLDRDTSGCLLVAKSRQALLHMQNQMRSQSMDKHYLTLTAGHWQQKQTMVDLPLKKNTVIGGENMVTVDEAGKTAQTCFLIEQSFRDCQLMAVKLFTGRTHQIRVHAASQGHPVAGDSKYGQRDFNKLMKTSGLNRMFLHAWQLTLTHPETDQPLKLVAPLPSELRLFLDHLNTSLAT</sequence>
<reference evidence="11 12" key="1">
    <citation type="journal article" date="2012" name="J. Bacteriol.">
        <title>Complete genome sequences of Methylophaga sp. strain JAM1 and Methylophaga sp. strain JAM7.</title>
        <authorList>
            <person name="Villeneuve C."/>
            <person name="Martineau C."/>
            <person name="Mauffrey F."/>
            <person name="Villemur R."/>
        </authorList>
    </citation>
    <scope>NUCLEOTIDE SEQUENCE [LARGE SCALE GENOMIC DNA]</scope>
    <source>
        <strain evidence="11 12">JAM7</strain>
    </source>
</reference>
<dbReference type="PROSITE" id="PS01129">
    <property type="entry name" value="PSI_RLU"/>
    <property type="match status" value="1"/>
</dbReference>
<keyword evidence="6 9" id="KW-0413">Isomerase</keyword>
<evidence type="ECO:0000256" key="7">
    <source>
        <dbReference type="PIRSR" id="PIRSR606225-1"/>
    </source>
</evidence>
<comment type="catalytic activity">
    <reaction evidence="9">
        <text>a uridine in RNA = a pseudouridine in RNA</text>
        <dbReference type="Rhea" id="RHEA:48348"/>
        <dbReference type="Rhea" id="RHEA-COMP:12068"/>
        <dbReference type="Rhea" id="RHEA-COMP:12069"/>
        <dbReference type="ChEBI" id="CHEBI:65314"/>
        <dbReference type="ChEBI" id="CHEBI:65315"/>
    </reaction>
</comment>
<comment type="similarity">
    <text evidence="3 9">Belongs to the pseudouridine synthase RluA family.</text>
</comment>
<protein>
    <recommendedName>
        <fullName evidence="9">Pseudouridine synthase</fullName>
        <ecNumber evidence="9">5.4.99.-</ecNumber>
    </recommendedName>
</protein>
<dbReference type="InterPro" id="IPR020103">
    <property type="entry name" value="PsdUridine_synth_cat_dom_sf"/>
</dbReference>
<keyword evidence="11" id="KW-0456">Lyase</keyword>
<evidence type="ECO:0000256" key="5">
    <source>
        <dbReference type="ARBA" id="ARBA00022884"/>
    </source>
</evidence>
<dbReference type="Proteomes" id="UP000009145">
    <property type="component" value="Chromosome"/>
</dbReference>
<organism evidence="11 12">
    <name type="scientific">Methylophaga frappieri (strain ATCC BAA-2434 / DSM 25690 / JAM7)</name>
    <dbReference type="NCBI Taxonomy" id="754477"/>
    <lineage>
        <taxon>Bacteria</taxon>
        <taxon>Pseudomonadati</taxon>
        <taxon>Pseudomonadota</taxon>
        <taxon>Gammaproteobacteria</taxon>
        <taxon>Thiotrichales</taxon>
        <taxon>Piscirickettsiaceae</taxon>
        <taxon>Methylophaga</taxon>
    </lineage>
</organism>
<dbReference type="HOGENOM" id="CLU_016902_1_1_6"/>
<dbReference type="GO" id="GO:0160141">
    <property type="term" value="F:23S rRNA pseudouridine(955/2504/2580) synthase activity"/>
    <property type="evidence" value="ECO:0007669"/>
    <property type="project" value="UniProtKB-EC"/>
</dbReference>
<evidence type="ECO:0000313" key="11">
    <source>
        <dbReference type="EMBL" id="AFJ02446.1"/>
    </source>
</evidence>
<comment type="function">
    <text evidence="2">Responsible for synthesis of pseudouridine from uracil at positions 955, 2504 and 2580 in 23S ribosomal RNA.</text>
</comment>
<accession>I1YHQ3</accession>
<dbReference type="SUPFAM" id="SSF55120">
    <property type="entry name" value="Pseudouridine synthase"/>
    <property type="match status" value="1"/>
</dbReference>
<evidence type="ECO:0000259" key="10">
    <source>
        <dbReference type="SMART" id="SM00363"/>
    </source>
</evidence>
<dbReference type="Pfam" id="PF01479">
    <property type="entry name" value="S4"/>
    <property type="match status" value="1"/>
</dbReference>
<feature type="domain" description="RNA-binding S4" evidence="10">
    <location>
        <begin position="63"/>
        <end position="122"/>
    </location>
</feature>
<dbReference type="SMART" id="SM00363">
    <property type="entry name" value="S4"/>
    <property type="match status" value="1"/>
</dbReference>
<dbReference type="KEGG" id="mec:Q7C_1296"/>
<dbReference type="CDD" id="cd00165">
    <property type="entry name" value="S4"/>
    <property type="match status" value="1"/>
</dbReference>
<dbReference type="PANTHER" id="PTHR21600">
    <property type="entry name" value="MITOCHONDRIAL RNA PSEUDOURIDINE SYNTHASE"/>
    <property type="match status" value="1"/>
</dbReference>
<dbReference type="InterPro" id="IPR036986">
    <property type="entry name" value="S4_RNA-bd_sf"/>
</dbReference>
<dbReference type="InterPro" id="IPR002942">
    <property type="entry name" value="S4_RNA-bd"/>
</dbReference>
<dbReference type="PANTHER" id="PTHR21600:SF92">
    <property type="entry name" value="RIBOSOMAL LARGE SUBUNIT PSEUDOURIDINE SYNTHASE C"/>
    <property type="match status" value="1"/>
</dbReference>
<evidence type="ECO:0000256" key="2">
    <source>
        <dbReference type="ARBA" id="ARBA00002876"/>
    </source>
</evidence>
<evidence type="ECO:0000256" key="6">
    <source>
        <dbReference type="ARBA" id="ARBA00023235"/>
    </source>
</evidence>
<evidence type="ECO:0000256" key="8">
    <source>
        <dbReference type="PROSITE-ProRule" id="PRU00182"/>
    </source>
</evidence>
<dbReference type="InterPro" id="IPR006224">
    <property type="entry name" value="PsdUridine_synth_RluA-like_CS"/>
</dbReference>
<dbReference type="InterPro" id="IPR006225">
    <property type="entry name" value="PsdUridine_synth_RluC/D"/>
</dbReference>
<dbReference type="EMBL" id="CP003380">
    <property type="protein sequence ID" value="AFJ02446.1"/>
    <property type="molecule type" value="Genomic_DNA"/>
</dbReference>
<dbReference type="GO" id="GO:0016829">
    <property type="term" value="F:lyase activity"/>
    <property type="evidence" value="ECO:0007669"/>
    <property type="project" value="UniProtKB-KW"/>
</dbReference>
<gene>
    <name evidence="11" type="ordered locus">Q7C_1296</name>
</gene>
<dbReference type="eggNOG" id="COG0564">
    <property type="taxonomic scope" value="Bacteria"/>
</dbReference>
<dbReference type="InterPro" id="IPR050188">
    <property type="entry name" value="RluA_PseudoU_synthase"/>
</dbReference>